<comment type="caution">
    <text evidence="2">The sequence shown here is derived from an EMBL/GenBank/DDBJ whole genome shotgun (WGS) entry which is preliminary data.</text>
</comment>
<dbReference type="InterPro" id="IPR004675">
    <property type="entry name" value="AhpD_core"/>
</dbReference>
<feature type="domain" description="Carboxymuconolactone decarboxylase-like" evidence="1">
    <location>
        <begin position="27"/>
        <end position="105"/>
    </location>
</feature>
<dbReference type="Pfam" id="PF02627">
    <property type="entry name" value="CMD"/>
    <property type="match status" value="1"/>
</dbReference>
<name>A0ABW3UX00_9BACL</name>
<proteinExistence type="predicted"/>
<dbReference type="RefSeq" id="WP_345586497.1">
    <property type="nucleotide sequence ID" value="NZ_BAABJG010000004.1"/>
</dbReference>
<dbReference type="NCBIfam" id="TIGR00778">
    <property type="entry name" value="ahpD_dom"/>
    <property type="match status" value="1"/>
</dbReference>
<dbReference type="PANTHER" id="PTHR33930:SF8">
    <property type="entry name" value="4-CARBOXYMUCONOLACTONE DECARBOXYLASE"/>
    <property type="match status" value="1"/>
</dbReference>
<dbReference type="InterPro" id="IPR029032">
    <property type="entry name" value="AhpD-like"/>
</dbReference>
<reference evidence="3" key="1">
    <citation type="journal article" date="2019" name="Int. J. Syst. Evol. Microbiol.">
        <title>The Global Catalogue of Microorganisms (GCM) 10K type strain sequencing project: providing services to taxonomists for standard genome sequencing and annotation.</title>
        <authorList>
            <consortium name="The Broad Institute Genomics Platform"/>
            <consortium name="The Broad Institute Genome Sequencing Center for Infectious Disease"/>
            <person name="Wu L."/>
            <person name="Ma J."/>
        </authorList>
    </citation>
    <scope>NUCLEOTIDE SEQUENCE [LARGE SCALE GENOMIC DNA]</scope>
    <source>
        <strain evidence="3">CCUG 53270</strain>
    </source>
</reference>
<accession>A0ABW3UX00</accession>
<evidence type="ECO:0000259" key="1">
    <source>
        <dbReference type="Pfam" id="PF02627"/>
    </source>
</evidence>
<evidence type="ECO:0000313" key="2">
    <source>
        <dbReference type="EMBL" id="MFD1224441.1"/>
    </source>
</evidence>
<evidence type="ECO:0000313" key="3">
    <source>
        <dbReference type="Proteomes" id="UP001597180"/>
    </source>
</evidence>
<gene>
    <name evidence="2" type="ORF">ACFQ4B_30470</name>
</gene>
<dbReference type="Gene3D" id="1.20.1290.10">
    <property type="entry name" value="AhpD-like"/>
    <property type="match status" value="1"/>
</dbReference>
<dbReference type="EMBL" id="JBHTLU010000045">
    <property type="protein sequence ID" value="MFD1224441.1"/>
    <property type="molecule type" value="Genomic_DNA"/>
</dbReference>
<dbReference type="InterPro" id="IPR003779">
    <property type="entry name" value="CMD-like"/>
</dbReference>
<protein>
    <submittedName>
        <fullName evidence="2">Carboxymuconolactone decarboxylase family protein</fullName>
    </submittedName>
</protein>
<dbReference type="SUPFAM" id="SSF69118">
    <property type="entry name" value="AhpD-like"/>
    <property type="match status" value="1"/>
</dbReference>
<dbReference type="Proteomes" id="UP001597180">
    <property type="component" value="Unassembled WGS sequence"/>
</dbReference>
<dbReference type="PANTHER" id="PTHR33930">
    <property type="entry name" value="ALKYL HYDROPEROXIDE REDUCTASE AHPD"/>
    <property type="match status" value="1"/>
</dbReference>
<keyword evidence="3" id="KW-1185">Reference proteome</keyword>
<organism evidence="2 3">
    <name type="scientific">Paenibacillus vulneris</name>
    <dbReference type="NCBI Taxonomy" id="1133364"/>
    <lineage>
        <taxon>Bacteria</taxon>
        <taxon>Bacillati</taxon>
        <taxon>Bacillota</taxon>
        <taxon>Bacilli</taxon>
        <taxon>Bacillales</taxon>
        <taxon>Paenibacillaceae</taxon>
        <taxon>Paenibacillus</taxon>
    </lineage>
</organism>
<sequence>MPDDVLYRKSYLGRISELRPMALPAANSYFQYEKEAFASGLIPRKTKELIAVAAAHITGCPYCIDVHVAKYKKLGGTMEEIMEAVMVASAVNAGAALAHAVNALNAYEQN</sequence>